<evidence type="ECO:0000256" key="6">
    <source>
        <dbReference type="ARBA" id="ARBA00022801"/>
    </source>
</evidence>
<evidence type="ECO:0000313" key="13">
    <source>
        <dbReference type="EMBL" id="KAL1523420.1"/>
    </source>
</evidence>
<dbReference type="GO" id="GO:0005634">
    <property type="term" value="C:nucleus"/>
    <property type="evidence" value="ECO:0007669"/>
    <property type="project" value="UniProtKB-SubCell"/>
</dbReference>
<feature type="domain" description="RNase H type-1" evidence="12">
    <location>
        <begin position="43"/>
        <end position="183"/>
    </location>
</feature>
<gene>
    <name evidence="13" type="ORF">AB1Y20_018360</name>
</gene>
<dbReference type="AlphaFoldDB" id="A0AB34JRP4"/>
<comment type="similarity">
    <text evidence="2">Belongs to the REXO4 family.</text>
</comment>
<evidence type="ECO:0000256" key="2">
    <source>
        <dbReference type="ARBA" id="ARBA00010489"/>
    </source>
</evidence>
<dbReference type="InterPro" id="IPR037431">
    <property type="entry name" value="REX4_DEDDh_dom"/>
</dbReference>
<evidence type="ECO:0000256" key="8">
    <source>
        <dbReference type="ARBA" id="ARBA00023242"/>
    </source>
</evidence>
<dbReference type="Pfam" id="PF00075">
    <property type="entry name" value="RNase_H"/>
    <property type="match status" value="1"/>
</dbReference>
<comment type="caution">
    <text evidence="13">The sequence shown here is derived from an EMBL/GenBank/DDBJ whole genome shotgun (WGS) entry which is preliminary data.</text>
</comment>
<keyword evidence="7" id="KW-0269">Exonuclease</keyword>
<dbReference type="GO" id="GO:0003676">
    <property type="term" value="F:nucleic acid binding"/>
    <property type="evidence" value="ECO:0007669"/>
    <property type="project" value="InterPro"/>
</dbReference>
<dbReference type="SUPFAM" id="SSF53098">
    <property type="entry name" value="Ribonuclease H-like"/>
    <property type="match status" value="2"/>
</dbReference>
<evidence type="ECO:0000256" key="9">
    <source>
        <dbReference type="ARBA" id="ARBA00025599"/>
    </source>
</evidence>
<dbReference type="GO" id="GO:0006364">
    <property type="term" value="P:rRNA processing"/>
    <property type="evidence" value="ECO:0007669"/>
    <property type="project" value="UniProtKB-KW"/>
</dbReference>
<organism evidence="13 14">
    <name type="scientific">Prymnesium parvum</name>
    <name type="common">Toxic golden alga</name>
    <dbReference type="NCBI Taxonomy" id="97485"/>
    <lineage>
        <taxon>Eukaryota</taxon>
        <taxon>Haptista</taxon>
        <taxon>Haptophyta</taxon>
        <taxon>Prymnesiophyceae</taxon>
        <taxon>Prymnesiales</taxon>
        <taxon>Prymnesiaceae</taxon>
        <taxon>Prymnesium</taxon>
    </lineage>
</organism>
<dbReference type="InterPro" id="IPR036397">
    <property type="entry name" value="RNaseH_sf"/>
</dbReference>
<dbReference type="EMBL" id="JBGBPQ010000006">
    <property type="protein sequence ID" value="KAL1523420.1"/>
    <property type="molecule type" value="Genomic_DNA"/>
</dbReference>
<dbReference type="PANTHER" id="PTHR12801:SF45">
    <property type="entry name" value="RNA EXONUCLEASE 4"/>
    <property type="match status" value="1"/>
</dbReference>
<dbReference type="GO" id="GO:0008408">
    <property type="term" value="F:3'-5' exonuclease activity"/>
    <property type="evidence" value="ECO:0007669"/>
    <property type="project" value="InterPro"/>
</dbReference>
<dbReference type="SMART" id="SM00479">
    <property type="entry name" value="EXOIII"/>
    <property type="match status" value="1"/>
</dbReference>
<proteinExistence type="inferred from homology"/>
<evidence type="ECO:0000256" key="4">
    <source>
        <dbReference type="ARBA" id="ARBA00022552"/>
    </source>
</evidence>
<dbReference type="GO" id="GO:0004523">
    <property type="term" value="F:RNA-DNA hybrid ribonuclease activity"/>
    <property type="evidence" value="ECO:0007669"/>
    <property type="project" value="InterPro"/>
</dbReference>
<evidence type="ECO:0000256" key="5">
    <source>
        <dbReference type="ARBA" id="ARBA00022722"/>
    </source>
</evidence>
<evidence type="ECO:0000313" key="14">
    <source>
        <dbReference type="Proteomes" id="UP001515480"/>
    </source>
</evidence>
<feature type="region of interest" description="Disordered" evidence="10">
    <location>
        <begin position="214"/>
        <end position="240"/>
    </location>
</feature>
<keyword evidence="8" id="KW-0539">Nucleus</keyword>
<dbReference type="InterPro" id="IPR013520">
    <property type="entry name" value="Ribonucl_H"/>
</dbReference>
<feature type="signal peptide" evidence="11">
    <location>
        <begin position="1"/>
        <end position="17"/>
    </location>
</feature>
<name>A0AB34JRP4_PRYPA</name>
<dbReference type="InterPro" id="IPR012337">
    <property type="entry name" value="RNaseH-like_sf"/>
</dbReference>
<reference evidence="13 14" key="1">
    <citation type="journal article" date="2024" name="Science">
        <title>Giant polyketide synthase enzymes in the biosynthesis of giant marine polyether toxins.</title>
        <authorList>
            <person name="Fallon T.R."/>
            <person name="Shende V.V."/>
            <person name="Wierzbicki I.H."/>
            <person name="Pendleton A.L."/>
            <person name="Watervoot N.F."/>
            <person name="Auber R.P."/>
            <person name="Gonzalez D.J."/>
            <person name="Wisecaver J.H."/>
            <person name="Moore B.S."/>
        </authorList>
    </citation>
    <scope>NUCLEOTIDE SEQUENCE [LARGE SCALE GENOMIC DNA]</scope>
    <source>
        <strain evidence="13 14">12B1</strain>
    </source>
</reference>
<dbReference type="Proteomes" id="UP001515480">
    <property type="component" value="Unassembled WGS sequence"/>
</dbReference>
<keyword evidence="11" id="KW-0732">Signal</keyword>
<comment type="subcellular location">
    <subcellularLocation>
        <location evidence="1">Nucleus</location>
    </subcellularLocation>
</comment>
<feature type="chain" id="PRO_5044189125" description="RNA exonuclease 4" evidence="11">
    <location>
        <begin position="18"/>
        <end position="434"/>
    </location>
</feature>
<keyword evidence="5" id="KW-0540">Nuclease</keyword>
<feature type="compositionally biased region" description="Low complexity" evidence="10">
    <location>
        <begin position="214"/>
        <end position="228"/>
    </location>
</feature>
<dbReference type="PANTHER" id="PTHR12801">
    <property type="entry name" value="RNA EXONUCLEASE REXO1 / RECO3 FAMILY MEMBER-RELATED"/>
    <property type="match status" value="1"/>
</dbReference>
<evidence type="ECO:0000256" key="1">
    <source>
        <dbReference type="ARBA" id="ARBA00004123"/>
    </source>
</evidence>
<keyword evidence="14" id="KW-1185">Reference proteome</keyword>
<dbReference type="InterPro" id="IPR044730">
    <property type="entry name" value="RNase_H-like_dom_plant"/>
</dbReference>
<protein>
    <recommendedName>
        <fullName evidence="3">RNA exonuclease 4</fullName>
    </recommendedName>
</protein>
<evidence type="ECO:0000256" key="10">
    <source>
        <dbReference type="SAM" id="MobiDB-lite"/>
    </source>
</evidence>
<keyword evidence="4" id="KW-0698">rRNA processing</keyword>
<evidence type="ECO:0000256" key="3">
    <source>
        <dbReference type="ARBA" id="ARBA00016937"/>
    </source>
</evidence>
<evidence type="ECO:0000256" key="7">
    <source>
        <dbReference type="ARBA" id="ARBA00022839"/>
    </source>
</evidence>
<dbReference type="PROSITE" id="PS50879">
    <property type="entry name" value="RNASE_H_1"/>
    <property type="match status" value="1"/>
</dbReference>
<dbReference type="CDD" id="cd06144">
    <property type="entry name" value="REX4_like"/>
    <property type="match status" value="1"/>
</dbReference>
<evidence type="ECO:0000256" key="11">
    <source>
        <dbReference type="SAM" id="SignalP"/>
    </source>
</evidence>
<evidence type="ECO:0000259" key="12">
    <source>
        <dbReference type="PROSITE" id="PS50879"/>
    </source>
</evidence>
<sequence length="434" mass="47873">MWAILRALLDLASEALCGERLLGRDRLTVNVKGVDPHQLLSSKGEQLKAFCDGSVLQDGRCGIAVFYTDGHPYNFHGGFAPSPPASSNLVELVALLWALLRHPRGQHLTVFSDSAHALRVVERLSTRAPPPRRPLEPREAAVARVVHWLLRLRTAQTCFFKVAAHKRYTHNEAADALARRGAAAAPSLAPPLRAGWPRVLLLLLRYILQQAPRDGGTRRPAARGAPPRGVRRPRPTGESKEVSRVLALDCEMVGVGPLGLESRLASVAVVNACGQQVYFSYARPAKNVTDYRTRWSGITPQLLQGAPDVAKVQKEVAALLEGHIVVGHGLENDFKCLGYFHPRALVRDTAHDLPRLLTHRGRPKKLRKIAWEFLGLTIQDGEHDPLEDARAALQLYLRFEKEFEARKAKSLMTDTAGSEDKLLEAASHDSKKCS</sequence>
<accession>A0AB34JRP4</accession>
<dbReference type="CDD" id="cd06222">
    <property type="entry name" value="RNase_H_like"/>
    <property type="match status" value="1"/>
</dbReference>
<dbReference type="Gene3D" id="3.30.420.10">
    <property type="entry name" value="Ribonuclease H-like superfamily/Ribonuclease H"/>
    <property type="match status" value="2"/>
</dbReference>
<dbReference type="InterPro" id="IPR047021">
    <property type="entry name" value="REXO1/3/4-like"/>
</dbReference>
<dbReference type="InterPro" id="IPR002156">
    <property type="entry name" value="RNaseH_domain"/>
</dbReference>
<comment type="function">
    <text evidence="9">Exoribonuclease involved in ribosome biosynthesis. Involved in the processing of ITS1, the internal transcribed spacer localized between the 18S and 5.8S rRNAs.</text>
</comment>
<dbReference type="Pfam" id="PF00929">
    <property type="entry name" value="RNase_T"/>
    <property type="match status" value="1"/>
</dbReference>
<keyword evidence="6" id="KW-0378">Hydrolase</keyword>